<accession>A0ACC2TJA2</accession>
<protein>
    <submittedName>
        <fullName evidence="1">Uncharacterized protein</fullName>
    </submittedName>
</protein>
<comment type="caution">
    <text evidence="1">The sequence shown here is derived from an EMBL/GenBank/DDBJ whole genome shotgun (WGS) entry which is preliminary data.</text>
</comment>
<name>A0ACC2TJA2_9FUNG</name>
<evidence type="ECO:0000313" key="1">
    <source>
        <dbReference type="EMBL" id="KAJ9074662.1"/>
    </source>
</evidence>
<sequence>MGAGNDTHIRKYTPLLKAQRSASIEILNERFRQRKLRRTLKDDLTEASQADTCPSIQATTF</sequence>
<dbReference type="EMBL" id="QTSX02002850">
    <property type="protein sequence ID" value="KAJ9074662.1"/>
    <property type="molecule type" value="Genomic_DNA"/>
</dbReference>
<organism evidence="1 2">
    <name type="scientific">Entomophthora muscae</name>
    <dbReference type="NCBI Taxonomy" id="34485"/>
    <lineage>
        <taxon>Eukaryota</taxon>
        <taxon>Fungi</taxon>
        <taxon>Fungi incertae sedis</taxon>
        <taxon>Zoopagomycota</taxon>
        <taxon>Entomophthoromycotina</taxon>
        <taxon>Entomophthoromycetes</taxon>
        <taxon>Entomophthorales</taxon>
        <taxon>Entomophthoraceae</taxon>
        <taxon>Entomophthora</taxon>
    </lineage>
</organism>
<dbReference type="Proteomes" id="UP001165960">
    <property type="component" value="Unassembled WGS sequence"/>
</dbReference>
<keyword evidence="2" id="KW-1185">Reference proteome</keyword>
<evidence type="ECO:0000313" key="2">
    <source>
        <dbReference type="Proteomes" id="UP001165960"/>
    </source>
</evidence>
<reference evidence="1" key="1">
    <citation type="submission" date="2022-04" db="EMBL/GenBank/DDBJ databases">
        <title>Genome of the entomopathogenic fungus Entomophthora muscae.</title>
        <authorList>
            <person name="Elya C."/>
            <person name="Lovett B.R."/>
            <person name="Lee E."/>
            <person name="Macias A.M."/>
            <person name="Hajek A.E."/>
            <person name="De Bivort B.L."/>
            <person name="Kasson M.T."/>
            <person name="De Fine Licht H.H."/>
            <person name="Stajich J.E."/>
        </authorList>
    </citation>
    <scope>NUCLEOTIDE SEQUENCE</scope>
    <source>
        <strain evidence="1">Berkeley</strain>
    </source>
</reference>
<gene>
    <name evidence="1" type="ORF">DSO57_1004117</name>
</gene>
<proteinExistence type="predicted"/>